<keyword evidence="1" id="KW-0472">Membrane</keyword>
<dbReference type="AlphaFoldDB" id="A0A5D6V100"/>
<dbReference type="RefSeq" id="WP_149071413.1">
    <property type="nucleotide sequence ID" value="NZ_VTHL01000013.1"/>
</dbReference>
<dbReference type="InterPro" id="IPR040495">
    <property type="entry name" value="HU-CCDC81_bac_1"/>
</dbReference>
<accession>A0A5D6V100</accession>
<dbReference type="EMBL" id="VTHL01000013">
    <property type="protein sequence ID" value="TYZ08324.1"/>
    <property type="molecule type" value="Genomic_DNA"/>
</dbReference>
<feature type="transmembrane region" description="Helical" evidence="1">
    <location>
        <begin position="169"/>
        <end position="189"/>
    </location>
</feature>
<evidence type="ECO:0000313" key="3">
    <source>
        <dbReference type="EMBL" id="TYZ08324.1"/>
    </source>
</evidence>
<dbReference type="InterPro" id="IPR007730">
    <property type="entry name" value="SPOR-like_dom"/>
</dbReference>
<gene>
    <name evidence="3" type="ORF">FY528_12790</name>
</gene>
<dbReference type="Proteomes" id="UP000322791">
    <property type="component" value="Unassembled WGS sequence"/>
</dbReference>
<feature type="domain" description="SPOR" evidence="2">
    <location>
        <begin position="290"/>
        <end position="374"/>
    </location>
</feature>
<organism evidence="3 4">
    <name type="scientific">Hymenobacter lutimineralis</name>
    <dbReference type="NCBI Taxonomy" id="2606448"/>
    <lineage>
        <taxon>Bacteria</taxon>
        <taxon>Pseudomonadati</taxon>
        <taxon>Bacteroidota</taxon>
        <taxon>Cytophagia</taxon>
        <taxon>Cytophagales</taxon>
        <taxon>Hymenobacteraceae</taxon>
        <taxon>Hymenobacter</taxon>
    </lineage>
</organism>
<evidence type="ECO:0000256" key="1">
    <source>
        <dbReference type="SAM" id="Phobius"/>
    </source>
</evidence>
<sequence>MQLSDHISALLRDHDCVIIPEFGGLIADYSPAHIHPVRHTLAPPAKRVAFNQALTRNDGLLVDALSRTLNIPAAQARQLVREAVVRMQSELTAAQRTELPGIGIFRQAAGRGLDFEYTGTHNLLTASFGLPELLSRPVRATDAMQARERGTELPEPVLRASRSRLGRRVLTGVAVALIGGLVLSANYLFALRMGYLPENLRGATEQVASATETSAAPAAPVIERQQAALAQPGWSEPEAVKPAPAVAAAEVPAPVPVATPEKKVAATPAPKAVSVAKKAVEPAKASATISGITNRWYVAVVAVNNEASARKLQKAYASKGKVTQLLLPRRGNRFIKGTRFYRLSAADFADQASAKRHEAAVRKQFGVQTEVINY</sequence>
<dbReference type="Pfam" id="PF05036">
    <property type="entry name" value="SPOR"/>
    <property type="match status" value="1"/>
</dbReference>
<dbReference type="Pfam" id="PF18174">
    <property type="entry name" value="HU-CCDC81_bac_1"/>
    <property type="match status" value="1"/>
</dbReference>
<protein>
    <submittedName>
        <fullName evidence="3">SPOR domain-containing protein</fullName>
    </submittedName>
</protein>
<proteinExistence type="predicted"/>
<comment type="caution">
    <text evidence="3">The sequence shown here is derived from an EMBL/GenBank/DDBJ whole genome shotgun (WGS) entry which is preliminary data.</text>
</comment>
<dbReference type="InterPro" id="IPR041268">
    <property type="entry name" value="HU-CCDC81_bac_2"/>
</dbReference>
<name>A0A5D6V100_9BACT</name>
<evidence type="ECO:0000259" key="2">
    <source>
        <dbReference type="PROSITE" id="PS51724"/>
    </source>
</evidence>
<keyword evidence="1" id="KW-1133">Transmembrane helix</keyword>
<keyword evidence="4" id="KW-1185">Reference proteome</keyword>
<keyword evidence="1" id="KW-0812">Transmembrane</keyword>
<dbReference type="PROSITE" id="PS51724">
    <property type="entry name" value="SPOR"/>
    <property type="match status" value="1"/>
</dbReference>
<dbReference type="Pfam" id="PF18175">
    <property type="entry name" value="HU-CCDC81_bac_2"/>
    <property type="match status" value="1"/>
</dbReference>
<reference evidence="3 4" key="1">
    <citation type="submission" date="2019-08" db="EMBL/GenBank/DDBJ databases">
        <authorList>
            <person name="Seo M.-J."/>
        </authorList>
    </citation>
    <scope>NUCLEOTIDE SEQUENCE [LARGE SCALE GENOMIC DNA]</scope>
    <source>
        <strain evidence="3 4">KIGAM108</strain>
    </source>
</reference>
<evidence type="ECO:0000313" key="4">
    <source>
        <dbReference type="Proteomes" id="UP000322791"/>
    </source>
</evidence>
<dbReference type="GO" id="GO:0042834">
    <property type="term" value="F:peptidoglycan binding"/>
    <property type="evidence" value="ECO:0007669"/>
    <property type="project" value="InterPro"/>
</dbReference>